<proteinExistence type="predicted"/>
<comment type="caution">
    <text evidence="2">The sequence shown here is derived from an EMBL/GenBank/DDBJ whole genome shotgun (WGS) entry which is preliminary data.</text>
</comment>
<evidence type="ECO:0000256" key="1">
    <source>
        <dbReference type="SAM" id="Phobius"/>
    </source>
</evidence>
<feature type="transmembrane region" description="Helical" evidence="1">
    <location>
        <begin position="40"/>
        <end position="59"/>
    </location>
</feature>
<dbReference type="EMBL" id="MCOG01000024">
    <property type="protein sequence ID" value="ORY75841.1"/>
    <property type="molecule type" value="Genomic_DNA"/>
</dbReference>
<name>A0A1Y2EW60_9FUNG</name>
<dbReference type="Proteomes" id="UP000193920">
    <property type="component" value="Unassembled WGS sequence"/>
</dbReference>
<keyword evidence="1" id="KW-1133">Transmembrane helix</keyword>
<gene>
    <name evidence="2" type="ORF">LY90DRAFT_125756</name>
</gene>
<sequence>MIVNFKLYFLSSTILIIILIFYYLHYFTLYEFLPLEYFQLKFYSIIILNVLTIIMDYELNSILFKLSLLASAITEVYSTNFLHDVHS</sequence>
<reference evidence="2 3" key="1">
    <citation type="submission" date="2016-08" db="EMBL/GenBank/DDBJ databases">
        <title>A Parts List for Fungal Cellulosomes Revealed by Comparative Genomics.</title>
        <authorList>
            <consortium name="DOE Joint Genome Institute"/>
            <person name="Haitjema C.H."/>
            <person name="Gilmore S.P."/>
            <person name="Henske J.K."/>
            <person name="Solomon K.V."/>
            <person name="De Groot R."/>
            <person name="Kuo A."/>
            <person name="Mondo S.J."/>
            <person name="Salamov A.A."/>
            <person name="Labutti K."/>
            <person name="Zhao Z."/>
            <person name="Chiniquy J."/>
            <person name="Barry K."/>
            <person name="Brewer H.M."/>
            <person name="Purvine S.O."/>
            <person name="Wright A.T."/>
            <person name="Boxma B."/>
            <person name="Van Alen T."/>
            <person name="Hackstein J.H."/>
            <person name="Baker S.E."/>
            <person name="Grigoriev I.V."/>
            <person name="O'Malley M.A."/>
        </authorList>
    </citation>
    <scope>NUCLEOTIDE SEQUENCE [LARGE SCALE GENOMIC DNA]</scope>
    <source>
        <strain evidence="2 3">G1</strain>
    </source>
</reference>
<keyword evidence="1" id="KW-0812">Transmembrane</keyword>
<protein>
    <submittedName>
        <fullName evidence="2">Uncharacterized protein</fullName>
    </submittedName>
</protein>
<keyword evidence="3" id="KW-1185">Reference proteome</keyword>
<organism evidence="2 3">
    <name type="scientific">Neocallimastix californiae</name>
    <dbReference type="NCBI Taxonomy" id="1754190"/>
    <lineage>
        <taxon>Eukaryota</taxon>
        <taxon>Fungi</taxon>
        <taxon>Fungi incertae sedis</taxon>
        <taxon>Chytridiomycota</taxon>
        <taxon>Chytridiomycota incertae sedis</taxon>
        <taxon>Neocallimastigomycetes</taxon>
        <taxon>Neocallimastigales</taxon>
        <taxon>Neocallimastigaceae</taxon>
        <taxon>Neocallimastix</taxon>
    </lineage>
</organism>
<feature type="transmembrane region" description="Helical" evidence="1">
    <location>
        <begin position="7"/>
        <end position="28"/>
    </location>
</feature>
<dbReference type="AlphaFoldDB" id="A0A1Y2EW60"/>
<keyword evidence="1" id="KW-0472">Membrane</keyword>
<accession>A0A1Y2EW60</accession>
<evidence type="ECO:0000313" key="2">
    <source>
        <dbReference type="EMBL" id="ORY75841.1"/>
    </source>
</evidence>
<evidence type="ECO:0000313" key="3">
    <source>
        <dbReference type="Proteomes" id="UP000193920"/>
    </source>
</evidence>